<name>A0A453KJB7_AEGTS</name>
<dbReference type="EnsemblPlants" id="AET5Gv20433600.25">
    <property type="protein sequence ID" value="AET5Gv20433600.25"/>
    <property type="gene ID" value="AET5Gv20433600"/>
</dbReference>
<organism evidence="2 3">
    <name type="scientific">Aegilops tauschii subsp. strangulata</name>
    <name type="common">Goatgrass</name>
    <dbReference type="NCBI Taxonomy" id="200361"/>
    <lineage>
        <taxon>Eukaryota</taxon>
        <taxon>Viridiplantae</taxon>
        <taxon>Streptophyta</taxon>
        <taxon>Embryophyta</taxon>
        <taxon>Tracheophyta</taxon>
        <taxon>Spermatophyta</taxon>
        <taxon>Magnoliopsida</taxon>
        <taxon>Liliopsida</taxon>
        <taxon>Poales</taxon>
        <taxon>Poaceae</taxon>
        <taxon>BOP clade</taxon>
        <taxon>Pooideae</taxon>
        <taxon>Triticodae</taxon>
        <taxon>Triticeae</taxon>
        <taxon>Triticinae</taxon>
        <taxon>Aegilops</taxon>
    </lineage>
</organism>
<dbReference type="AlphaFoldDB" id="A0A453KJB7"/>
<reference evidence="3" key="2">
    <citation type="journal article" date="2017" name="Nat. Plants">
        <title>The Aegilops tauschii genome reveals multiple impacts of transposons.</title>
        <authorList>
            <person name="Zhao G."/>
            <person name="Zou C."/>
            <person name="Li K."/>
            <person name="Wang K."/>
            <person name="Li T."/>
            <person name="Gao L."/>
            <person name="Zhang X."/>
            <person name="Wang H."/>
            <person name="Yang Z."/>
            <person name="Liu X."/>
            <person name="Jiang W."/>
            <person name="Mao L."/>
            <person name="Kong X."/>
            <person name="Jiao Y."/>
            <person name="Jia J."/>
        </authorList>
    </citation>
    <scope>NUCLEOTIDE SEQUENCE [LARGE SCALE GENOMIC DNA]</scope>
    <source>
        <strain evidence="3">cv. AL8/78</strain>
    </source>
</reference>
<feature type="domain" description="Protein ENHANCED DISEASE RESISTANCE 2 C-terminal" evidence="1">
    <location>
        <begin position="3"/>
        <end position="29"/>
    </location>
</feature>
<keyword evidence="3" id="KW-1185">Reference proteome</keyword>
<reference evidence="3" key="1">
    <citation type="journal article" date="2014" name="Science">
        <title>Ancient hybridizations among the ancestral genomes of bread wheat.</title>
        <authorList>
            <consortium name="International Wheat Genome Sequencing Consortium,"/>
            <person name="Marcussen T."/>
            <person name="Sandve S.R."/>
            <person name="Heier L."/>
            <person name="Spannagl M."/>
            <person name="Pfeifer M."/>
            <person name="Jakobsen K.S."/>
            <person name="Wulff B.B."/>
            <person name="Steuernagel B."/>
            <person name="Mayer K.F."/>
            <person name="Olsen O.A."/>
        </authorList>
    </citation>
    <scope>NUCLEOTIDE SEQUENCE [LARGE SCALE GENOMIC DNA]</scope>
    <source>
        <strain evidence="3">cv. AL8/78</strain>
    </source>
</reference>
<dbReference type="Pfam" id="PF07059">
    <property type="entry name" value="EDR2_C"/>
    <property type="match status" value="1"/>
</dbReference>
<evidence type="ECO:0000313" key="2">
    <source>
        <dbReference type="EnsemblPlants" id="AET5Gv20433600.25"/>
    </source>
</evidence>
<dbReference type="InterPro" id="IPR009769">
    <property type="entry name" value="EDR2_C"/>
</dbReference>
<accession>A0A453KJB7</accession>
<reference evidence="2" key="3">
    <citation type="journal article" date="2017" name="Nature">
        <title>Genome sequence of the progenitor of the wheat D genome Aegilops tauschii.</title>
        <authorList>
            <person name="Luo M.C."/>
            <person name="Gu Y.Q."/>
            <person name="Puiu D."/>
            <person name="Wang H."/>
            <person name="Twardziok S.O."/>
            <person name="Deal K.R."/>
            <person name="Huo N."/>
            <person name="Zhu T."/>
            <person name="Wang L."/>
            <person name="Wang Y."/>
            <person name="McGuire P.E."/>
            <person name="Liu S."/>
            <person name="Long H."/>
            <person name="Ramasamy R.K."/>
            <person name="Rodriguez J.C."/>
            <person name="Van S.L."/>
            <person name="Yuan L."/>
            <person name="Wang Z."/>
            <person name="Xia Z."/>
            <person name="Xiao L."/>
            <person name="Anderson O.D."/>
            <person name="Ouyang S."/>
            <person name="Liang Y."/>
            <person name="Zimin A.V."/>
            <person name="Pertea G."/>
            <person name="Qi P."/>
            <person name="Bennetzen J.L."/>
            <person name="Dai X."/>
            <person name="Dawson M.W."/>
            <person name="Muller H.G."/>
            <person name="Kugler K."/>
            <person name="Rivarola-Duarte L."/>
            <person name="Spannagl M."/>
            <person name="Mayer K.F.X."/>
            <person name="Lu F.H."/>
            <person name="Bevan M.W."/>
            <person name="Leroy P."/>
            <person name="Li P."/>
            <person name="You F.M."/>
            <person name="Sun Q."/>
            <person name="Liu Z."/>
            <person name="Lyons E."/>
            <person name="Wicker T."/>
            <person name="Salzberg S.L."/>
            <person name="Devos K.M."/>
            <person name="Dvorak J."/>
        </authorList>
    </citation>
    <scope>NUCLEOTIDE SEQUENCE [LARGE SCALE GENOMIC DNA]</scope>
    <source>
        <strain evidence="2">cv. AL8/78</strain>
    </source>
</reference>
<evidence type="ECO:0000259" key="1">
    <source>
        <dbReference type="Pfam" id="PF07059"/>
    </source>
</evidence>
<reference evidence="2" key="4">
    <citation type="submission" date="2019-03" db="UniProtKB">
        <authorList>
            <consortium name="EnsemblPlants"/>
        </authorList>
    </citation>
    <scope>IDENTIFICATION</scope>
</reference>
<reference evidence="2" key="5">
    <citation type="journal article" date="2021" name="G3 (Bethesda)">
        <title>Aegilops tauschii genome assembly Aet v5.0 features greater sequence contiguity and improved annotation.</title>
        <authorList>
            <person name="Wang L."/>
            <person name="Zhu T."/>
            <person name="Rodriguez J.C."/>
            <person name="Deal K.R."/>
            <person name="Dubcovsky J."/>
            <person name="McGuire P.E."/>
            <person name="Lux T."/>
            <person name="Spannagl M."/>
            <person name="Mayer K.F.X."/>
            <person name="Baldrich P."/>
            <person name="Meyers B.C."/>
            <person name="Huo N."/>
            <person name="Gu Y.Q."/>
            <person name="Zhou H."/>
            <person name="Devos K.M."/>
            <person name="Bennetzen J.L."/>
            <person name="Unver T."/>
            <person name="Budak H."/>
            <person name="Gulick P.J."/>
            <person name="Galiba G."/>
            <person name="Kalapos B."/>
            <person name="Nelson D.R."/>
            <person name="Li P."/>
            <person name="You F.M."/>
            <person name="Luo M.C."/>
            <person name="Dvorak J."/>
        </authorList>
    </citation>
    <scope>NUCLEOTIDE SEQUENCE [LARGE SCALE GENOMIC DNA]</scope>
    <source>
        <strain evidence="2">cv. AL8/78</strain>
    </source>
</reference>
<sequence>MLICLCLQAKEEKELPEYILGTVRLNRVNPEAAVPI</sequence>
<protein>
    <recommendedName>
        <fullName evidence="1">Protein ENHANCED DISEASE RESISTANCE 2 C-terminal domain-containing protein</fullName>
    </recommendedName>
</protein>
<evidence type="ECO:0000313" key="3">
    <source>
        <dbReference type="Proteomes" id="UP000015105"/>
    </source>
</evidence>
<dbReference type="Proteomes" id="UP000015105">
    <property type="component" value="Chromosome 5D"/>
</dbReference>
<dbReference type="Gramene" id="AET5Gv20433600.25">
    <property type="protein sequence ID" value="AET5Gv20433600.25"/>
    <property type="gene ID" value="AET5Gv20433600"/>
</dbReference>
<proteinExistence type="predicted"/>